<evidence type="ECO:0000313" key="4">
    <source>
        <dbReference type="Proteomes" id="UP000638648"/>
    </source>
</evidence>
<keyword evidence="2" id="KW-0472">Membrane</keyword>
<organism evidence="3 4">
    <name type="scientific">Actinopolymorpha pittospori</name>
    <dbReference type="NCBI Taxonomy" id="648752"/>
    <lineage>
        <taxon>Bacteria</taxon>
        <taxon>Bacillati</taxon>
        <taxon>Actinomycetota</taxon>
        <taxon>Actinomycetes</taxon>
        <taxon>Propionibacteriales</taxon>
        <taxon>Actinopolymorphaceae</taxon>
        <taxon>Actinopolymorpha</taxon>
    </lineage>
</organism>
<proteinExistence type="predicted"/>
<reference evidence="3" key="1">
    <citation type="submission" date="2020-10" db="EMBL/GenBank/DDBJ databases">
        <title>Sequencing the genomes of 1000 actinobacteria strains.</title>
        <authorList>
            <person name="Klenk H.-P."/>
        </authorList>
    </citation>
    <scope>NUCLEOTIDE SEQUENCE</scope>
    <source>
        <strain evidence="3">DSM 45354</strain>
    </source>
</reference>
<gene>
    <name evidence="3" type="ORF">HEB94_002105</name>
</gene>
<comment type="caution">
    <text evidence="3">The sequence shown here is derived from an EMBL/GenBank/DDBJ whole genome shotgun (WGS) entry which is preliminary data.</text>
</comment>
<accession>A0A927MS38</accession>
<evidence type="ECO:0000256" key="1">
    <source>
        <dbReference type="SAM" id="MobiDB-lite"/>
    </source>
</evidence>
<name>A0A927MS38_9ACTN</name>
<feature type="compositionally biased region" description="Low complexity" evidence="1">
    <location>
        <begin position="80"/>
        <end position="94"/>
    </location>
</feature>
<feature type="transmembrane region" description="Helical" evidence="2">
    <location>
        <begin position="52"/>
        <end position="75"/>
    </location>
</feature>
<dbReference type="EMBL" id="JADBEM010000001">
    <property type="protein sequence ID" value="MBE1605257.1"/>
    <property type="molecule type" value="Genomic_DNA"/>
</dbReference>
<sequence length="115" mass="11871">MSYTRGGGVLEQERAHHDHAVPAYRPTQRYPGTDPLGPTIAVPTSTVRKLALPLWVTAVAAVLIAIDLVAVTIVLTSGWASSSADSAPATTSTSVLPASALPWPKDGQSAVTVEG</sequence>
<feature type="region of interest" description="Disordered" evidence="1">
    <location>
        <begin position="1"/>
        <end position="37"/>
    </location>
</feature>
<evidence type="ECO:0000256" key="2">
    <source>
        <dbReference type="SAM" id="Phobius"/>
    </source>
</evidence>
<protein>
    <submittedName>
        <fullName evidence="3">Uncharacterized protein</fullName>
    </submittedName>
</protein>
<keyword evidence="2" id="KW-1133">Transmembrane helix</keyword>
<feature type="compositionally biased region" description="Basic and acidic residues" evidence="1">
    <location>
        <begin position="11"/>
        <end position="20"/>
    </location>
</feature>
<feature type="region of interest" description="Disordered" evidence="1">
    <location>
        <begin position="80"/>
        <end position="115"/>
    </location>
</feature>
<dbReference type="AlphaFoldDB" id="A0A927MS38"/>
<dbReference type="Proteomes" id="UP000638648">
    <property type="component" value="Unassembled WGS sequence"/>
</dbReference>
<evidence type="ECO:0000313" key="3">
    <source>
        <dbReference type="EMBL" id="MBE1605257.1"/>
    </source>
</evidence>
<keyword evidence="4" id="KW-1185">Reference proteome</keyword>
<keyword evidence="2" id="KW-0812">Transmembrane</keyword>
<dbReference type="RefSeq" id="WP_192749626.1">
    <property type="nucleotide sequence ID" value="NZ_BAABJL010000133.1"/>
</dbReference>